<feature type="region of interest" description="Disordered" evidence="1">
    <location>
        <begin position="245"/>
        <end position="267"/>
    </location>
</feature>
<gene>
    <name evidence="3" type="ORF">BO97DRAFT_48243</name>
</gene>
<dbReference type="SMART" id="SM00456">
    <property type="entry name" value="WW"/>
    <property type="match status" value="1"/>
</dbReference>
<dbReference type="InterPro" id="IPR036020">
    <property type="entry name" value="WW_dom_sf"/>
</dbReference>
<protein>
    <recommendedName>
        <fullName evidence="2">WW domain-containing protein</fullName>
    </recommendedName>
</protein>
<dbReference type="AlphaFoldDB" id="A0A395I165"/>
<organism evidence="3 4">
    <name type="scientific">Aspergillus homomorphus (strain CBS 101889)</name>
    <dbReference type="NCBI Taxonomy" id="1450537"/>
    <lineage>
        <taxon>Eukaryota</taxon>
        <taxon>Fungi</taxon>
        <taxon>Dikarya</taxon>
        <taxon>Ascomycota</taxon>
        <taxon>Pezizomycotina</taxon>
        <taxon>Eurotiomycetes</taxon>
        <taxon>Eurotiomycetidae</taxon>
        <taxon>Eurotiales</taxon>
        <taxon>Aspergillaceae</taxon>
        <taxon>Aspergillus</taxon>
        <taxon>Aspergillus subgen. Circumdati</taxon>
    </lineage>
</organism>
<dbReference type="EMBL" id="KZ824281">
    <property type="protein sequence ID" value="RAL12898.1"/>
    <property type="molecule type" value="Genomic_DNA"/>
</dbReference>
<dbReference type="Proteomes" id="UP000248961">
    <property type="component" value="Unassembled WGS sequence"/>
</dbReference>
<feature type="compositionally biased region" description="Low complexity" evidence="1">
    <location>
        <begin position="50"/>
        <end position="62"/>
    </location>
</feature>
<feature type="compositionally biased region" description="Basic and acidic residues" evidence="1">
    <location>
        <begin position="30"/>
        <end position="47"/>
    </location>
</feature>
<dbReference type="Gene3D" id="2.20.70.10">
    <property type="match status" value="1"/>
</dbReference>
<dbReference type="GeneID" id="37205133"/>
<dbReference type="PROSITE" id="PS50020">
    <property type="entry name" value="WW_DOMAIN_2"/>
    <property type="match status" value="1"/>
</dbReference>
<feature type="region of interest" description="Disordered" evidence="1">
    <location>
        <begin position="1"/>
        <end position="109"/>
    </location>
</feature>
<dbReference type="VEuPathDB" id="FungiDB:BO97DRAFT_48243"/>
<accession>A0A395I165</accession>
<evidence type="ECO:0000313" key="3">
    <source>
        <dbReference type="EMBL" id="RAL12898.1"/>
    </source>
</evidence>
<evidence type="ECO:0000259" key="2">
    <source>
        <dbReference type="PROSITE" id="PS50020"/>
    </source>
</evidence>
<feature type="compositionally biased region" description="Basic and acidic residues" evidence="1">
    <location>
        <begin position="71"/>
        <end position="81"/>
    </location>
</feature>
<dbReference type="OrthoDB" id="2367685at2759"/>
<dbReference type="SUPFAM" id="SSF51045">
    <property type="entry name" value="WW domain"/>
    <property type="match status" value="1"/>
</dbReference>
<proteinExistence type="predicted"/>
<dbReference type="RefSeq" id="XP_025552052.1">
    <property type="nucleotide sequence ID" value="XM_025700844.1"/>
</dbReference>
<feature type="compositionally biased region" description="Low complexity" evidence="1">
    <location>
        <begin position="173"/>
        <end position="186"/>
    </location>
</feature>
<reference evidence="3 4" key="1">
    <citation type="submission" date="2018-02" db="EMBL/GenBank/DDBJ databases">
        <title>The genomes of Aspergillus section Nigri reveals drivers in fungal speciation.</title>
        <authorList>
            <consortium name="DOE Joint Genome Institute"/>
            <person name="Vesth T.C."/>
            <person name="Nybo J."/>
            <person name="Theobald S."/>
            <person name="Brandl J."/>
            <person name="Frisvad J.C."/>
            <person name="Nielsen K.F."/>
            <person name="Lyhne E.K."/>
            <person name="Kogle M.E."/>
            <person name="Kuo A."/>
            <person name="Riley R."/>
            <person name="Clum A."/>
            <person name="Nolan M."/>
            <person name="Lipzen A."/>
            <person name="Salamov A."/>
            <person name="Henrissat B."/>
            <person name="Wiebenga A."/>
            <person name="De vries R.P."/>
            <person name="Grigoriev I.V."/>
            <person name="Mortensen U.H."/>
            <person name="Andersen M.R."/>
            <person name="Baker S.E."/>
        </authorList>
    </citation>
    <scope>NUCLEOTIDE SEQUENCE [LARGE SCALE GENOMIC DNA]</scope>
    <source>
        <strain evidence="3 4">CBS 101889</strain>
    </source>
</reference>
<feature type="compositionally biased region" description="Pro residues" evidence="1">
    <location>
        <begin position="157"/>
        <end position="172"/>
    </location>
</feature>
<feature type="compositionally biased region" description="Pro residues" evidence="1">
    <location>
        <begin position="86"/>
        <end position="104"/>
    </location>
</feature>
<dbReference type="InterPro" id="IPR001202">
    <property type="entry name" value="WW_dom"/>
</dbReference>
<feature type="domain" description="WW" evidence="2">
    <location>
        <begin position="101"/>
        <end position="135"/>
    </location>
</feature>
<keyword evidence="4" id="KW-1185">Reference proteome</keyword>
<evidence type="ECO:0000313" key="4">
    <source>
        <dbReference type="Proteomes" id="UP000248961"/>
    </source>
</evidence>
<feature type="compositionally biased region" description="Basic and acidic residues" evidence="1">
    <location>
        <begin position="258"/>
        <end position="267"/>
    </location>
</feature>
<feature type="compositionally biased region" description="Low complexity" evidence="1">
    <location>
        <begin position="1"/>
        <end position="14"/>
    </location>
</feature>
<evidence type="ECO:0000256" key="1">
    <source>
        <dbReference type="SAM" id="MobiDB-lite"/>
    </source>
</evidence>
<dbReference type="PROSITE" id="PS01159">
    <property type="entry name" value="WW_DOMAIN_1"/>
    <property type="match status" value="1"/>
</dbReference>
<feature type="region of interest" description="Disordered" evidence="1">
    <location>
        <begin position="124"/>
        <end position="200"/>
    </location>
</feature>
<name>A0A395I165_ASPHC</name>
<sequence length="290" mass="32853">MSYYGQQQPYYQERPPYERPPYDAPPSDRPPYERPPYDRPPYDRPPSDRPPYQGSPYERPPYQGGPPPERPPYEGADRSFDSRPPYASPPPSSRPPPVPPPPLPMGWTQEWEPNVRRAFYVEVPTGRSQWEPPLGDTDGSRDLAPAGPPAGYYGAPSPAPPQPEGGYYPPPQQGGYYPPQQQGGEYVDPEEQKSRERKKMMMGAAAGLALGAVGGALLNHELGKSYPVTHRPSFPLERIANYFRTEEHSGSSSDEEREGSPQREIYHEREVYIERDVERDEEPAYEPDDW</sequence>